<dbReference type="SMART" id="SM00977">
    <property type="entry name" value="TilS_C"/>
    <property type="match status" value="1"/>
</dbReference>
<reference evidence="9 10" key="1">
    <citation type="submission" date="2015-12" db="EMBL/GenBank/DDBJ databases">
        <title>Complete genome of Roseateles depolymerans KCTC 42856.</title>
        <authorList>
            <person name="Kim K.M."/>
        </authorList>
    </citation>
    <scope>NUCLEOTIDE SEQUENCE [LARGE SCALE GENOMIC DNA]</scope>
    <source>
        <strain evidence="9 10">KCTC 42856</strain>
    </source>
</reference>
<keyword evidence="10" id="KW-1185">Reference proteome</keyword>
<dbReference type="CDD" id="cd01992">
    <property type="entry name" value="TilS_N"/>
    <property type="match status" value="1"/>
</dbReference>
<dbReference type="InterPro" id="IPR014729">
    <property type="entry name" value="Rossmann-like_a/b/a_fold"/>
</dbReference>
<dbReference type="KEGG" id="rdp:RD2015_3245"/>
<dbReference type="STRING" id="76731.RD2015_3245"/>
<dbReference type="SUPFAM" id="SSF52402">
    <property type="entry name" value="Adenine nucleotide alpha hydrolases-like"/>
    <property type="match status" value="1"/>
</dbReference>
<accession>A0A0U3CG92</accession>
<feature type="binding site" evidence="8">
    <location>
        <begin position="22"/>
        <end position="27"/>
    </location>
    <ligand>
        <name>ATP</name>
        <dbReference type="ChEBI" id="CHEBI:30616"/>
    </ligand>
</feature>
<dbReference type="InterPro" id="IPR012796">
    <property type="entry name" value="Lysidine-tRNA-synth_C"/>
</dbReference>
<dbReference type="PANTHER" id="PTHR43033:SF1">
    <property type="entry name" value="TRNA(ILE)-LYSIDINE SYNTHASE-RELATED"/>
    <property type="match status" value="1"/>
</dbReference>
<evidence type="ECO:0000256" key="2">
    <source>
        <dbReference type="ARBA" id="ARBA00022490"/>
    </source>
</evidence>
<organism evidence="9 10">
    <name type="scientific">Roseateles depolymerans</name>
    <dbReference type="NCBI Taxonomy" id="76731"/>
    <lineage>
        <taxon>Bacteria</taxon>
        <taxon>Pseudomonadati</taxon>
        <taxon>Pseudomonadota</taxon>
        <taxon>Betaproteobacteria</taxon>
        <taxon>Burkholderiales</taxon>
        <taxon>Sphaerotilaceae</taxon>
        <taxon>Roseateles</taxon>
    </lineage>
</organism>
<dbReference type="Pfam" id="PF09179">
    <property type="entry name" value="TilS"/>
    <property type="match status" value="1"/>
</dbReference>
<dbReference type="InterPro" id="IPR011063">
    <property type="entry name" value="TilS/TtcA_N"/>
</dbReference>
<dbReference type="GO" id="GO:0006400">
    <property type="term" value="P:tRNA modification"/>
    <property type="evidence" value="ECO:0007669"/>
    <property type="project" value="UniProtKB-UniRule"/>
</dbReference>
<evidence type="ECO:0000256" key="6">
    <source>
        <dbReference type="ARBA" id="ARBA00022840"/>
    </source>
</evidence>
<evidence type="ECO:0000256" key="7">
    <source>
        <dbReference type="ARBA" id="ARBA00048539"/>
    </source>
</evidence>
<dbReference type="InterPro" id="IPR012795">
    <property type="entry name" value="tRNA_Ile_lys_synt_N"/>
</dbReference>
<dbReference type="Proteomes" id="UP000060699">
    <property type="component" value="Chromosome"/>
</dbReference>
<evidence type="ECO:0000256" key="1">
    <source>
        <dbReference type="ARBA" id="ARBA00004496"/>
    </source>
</evidence>
<dbReference type="Gene3D" id="1.20.59.20">
    <property type="match status" value="1"/>
</dbReference>
<dbReference type="EMBL" id="CP013729">
    <property type="protein sequence ID" value="ALV07704.1"/>
    <property type="molecule type" value="Genomic_DNA"/>
</dbReference>
<comment type="subcellular location">
    <subcellularLocation>
        <location evidence="1 8">Cytoplasm</location>
    </subcellularLocation>
</comment>
<dbReference type="NCBIfam" id="TIGR02432">
    <property type="entry name" value="lysidine_TilS_N"/>
    <property type="match status" value="1"/>
</dbReference>
<dbReference type="InterPro" id="IPR015262">
    <property type="entry name" value="tRNA_Ile_lys_synt_subst-bd"/>
</dbReference>
<dbReference type="GO" id="GO:0032267">
    <property type="term" value="F:tRNA(Ile)-lysidine synthase activity"/>
    <property type="evidence" value="ECO:0007669"/>
    <property type="project" value="UniProtKB-EC"/>
</dbReference>
<comment type="similarity">
    <text evidence="8">Belongs to the tRNA(Ile)-lysidine synthase family.</text>
</comment>
<proteinExistence type="inferred from homology"/>
<evidence type="ECO:0000256" key="8">
    <source>
        <dbReference type="HAMAP-Rule" id="MF_01161"/>
    </source>
</evidence>
<evidence type="ECO:0000256" key="3">
    <source>
        <dbReference type="ARBA" id="ARBA00022598"/>
    </source>
</evidence>
<dbReference type="PANTHER" id="PTHR43033">
    <property type="entry name" value="TRNA(ILE)-LYSIDINE SYNTHASE-RELATED"/>
    <property type="match status" value="1"/>
</dbReference>
<dbReference type="GO" id="GO:0005524">
    <property type="term" value="F:ATP binding"/>
    <property type="evidence" value="ECO:0007669"/>
    <property type="project" value="UniProtKB-UniRule"/>
</dbReference>
<dbReference type="InterPro" id="IPR012094">
    <property type="entry name" value="tRNA_Ile_lys_synt"/>
</dbReference>
<dbReference type="AlphaFoldDB" id="A0A0U3CG92"/>
<comment type="domain">
    <text evidence="8">The N-terminal region contains the highly conserved SGGXDS motif, predicted to be a P-loop motif involved in ATP binding.</text>
</comment>
<dbReference type="SUPFAM" id="SSF82829">
    <property type="entry name" value="MesJ substrate recognition domain-like"/>
    <property type="match status" value="1"/>
</dbReference>
<dbReference type="Pfam" id="PF01171">
    <property type="entry name" value="ATP_bind_3"/>
    <property type="match status" value="1"/>
</dbReference>
<dbReference type="PATRIC" id="fig|76731.3.peg.3325"/>
<comment type="function">
    <text evidence="8">Ligates lysine onto the cytidine present at position 34 of the AUA codon-specific tRNA(Ile) that contains the anticodon CAU, in an ATP-dependent manner. Cytidine is converted to lysidine, thus changing the amino acid specificity of the tRNA from methionine to isoleucine.</text>
</comment>
<keyword evidence="5 8" id="KW-0547">Nucleotide-binding</keyword>
<comment type="catalytic activity">
    <reaction evidence="7 8">
        <text>cytidine(34) in tRNA(Ile2) + L-lysine + ATP = lysidine(34) in tRNA(Ile2) + AMP + diphosphate + H(+)</text>
        <dbReference type="Rhea" id="RHEA:43744"/>
        <dbReference type="Rhea" id="RHEA-COMP:10625"/>
        <dbReference type="Rhea" id="RHEA-COMP:10670"/>
        <dbReference type="ChEBI" id="CHEBI:15378"/>
        <dbReference type="ChEBI" id="CHEBI:30616"/>
        <dbReference type="ChEBI" id="CHEBI:32551"/>
        <dbReference type="ChEBI" id="CHEBI:33019"/>
        <dbReference type="ChEBI" id="CHEBI:82748"/>
        <dbReference type="ChEBI" id="CHEBI:83665"/>
        <dbReference type="ChEBI" id="CHEBI:456215"/>
        <dbReference type="EC" id="6.3.4.19"/>
    </reaction>
</comment>
<dbReference type="GO" id="GO:0005737">
    <property type="term" value="C:cytoplasm"/>
    <property type="evidence" value="ECO:0007669"/>
    <property type="project" value="UniProtKB-SubCell"/>
</dbReference>
<dbReference type="EC" id="6.3.4.19" evidence="8"/>
<gene>
    <name evidence="8" type="primary">tilS</name>
    <name evidence="9" type="ORF">RD2015_3245</name>
</gene>
<keyword evidence="4 8" id="KW-0819">tRNA processing</keyword>
<dbReference type="Gene3D" id="3.40.50.620">
    <property type="entry name" value="HUPs"/>
    <property type="match status" value="1"/>
</dbReference>
<dbReference type="HAMAP" id="MF_01161">
    <property type="entry name" value="tRNA_Ile_lys_synt"/>
    <property type="match status" value="1"/>
</dbReference>
<sequence length="515" mass="55830">MPPDTPTDAAASPPRVVAVACSGGRDSTALLHATAAAAHALGLQVVALHVHHGLNPHADDWLRHLQTQVGEWTSRGWPVRLCWTQLTGAPAAGESVEAWARAGRHEALQRMAREAQADLLLLAHHRRDQAETFLLQALRGAGLAGLSAMPPQQWRDGICWARPWLHQPVEAVHQYIQQHGLAHIEDDSNSSLRFARNRLRHELWPPLTAAAPGAEQALAQSAAWAQEALALQREIAEQDLAVWTVLQPVDPSHPADPAGPAAPTSQVTPILRTAAWHSLSQPRLSNLLRAWLRQASGHSAPASLVQRLLREVREAEVGRWPFGTYEVHLYRGHLSVLRVASRTARPMAMRTTGDTPHAELFMARAAPTSALASASAAAAEAASGPPETLVMDLSRPGRHPVPAWRGEIEVFEVFPTADAPAQGLPASRLIKVELRPREGKAQFQAHAKGIPRSLKKCWQTAGIPAPQREGPHLYIAQALVFVPGLGLDARAVEHAHQPLLGLRWHPGTCGCCMAR</sequence>
<dbReference type="Pfam" id="PF11734">
    <property type="entry name" value="TilS_C"/>
    <property type="match status" value="1"/>
</dbReference>
<keyword evidence="2 8" id="KW-0963">Cytoplasm</keyword>
<evidence type="ECO:0000313" key="10">
    <source>
        <dbReference type="Proteomes" id="UP000060699"/>
    </source>
</evidence>
<name>A0A0U3CG92_9BURK</name>
<evidence type="ECO:0000256" key="4">
    <source>
        <dbReference type="ARBA" id="ARBA00022694"/>
    </source>
</evidence>
<evidence type="ECO:0000313" key="9">
    <source>
        <dbReference type="EMBL" id="ALV07704.1"/>
    </source>
</evidence>
<evidence type="ECO:0000256" key="5">
    <source>
        <dbReference type="ARBA" id="ARBA00022741"/>
    </source>
</evidence>
<dbReference type="OrthoDB" id="9807403at2"/>
<keyword evidence="6 8" id="KW-0067">ATP-binding</keyword>
<dbReference type="SUPFAM" id="SSF56037">
    <property type="entry name" value="PheT/TilS domain"/>
    <property type="match status" value="1"/>
</dbReference>
<dbReference type="RefSeq" id="WP_058935770.1">
    <property type="nucleotide sequence ID" value="NZ_CP013729.1"/>
</dbReference>
<keyword evidence="3 8" id="KW-0436">Ligase</keyword>
<protein>
    <recommendedName>
        <fullName evidence="8">tRNA(Ile)-lysidine synthase</fullName>
        <ecNumber evidence="8">6.3.4.19</ecNumber>
    </recommendedName>
    <alternativeName>
        <fullName evidence="8">tRNA(Ile)-2-lysyl-cytidine synthase</fullName>
    </alternativeName>
    <alternativeName>
        <fullName evidence="8">tRNA(Ile)-lysidine synthetase</fullName>
    </alternativeName>
</protein>